<evidence type="ECO:0000313" key="3">
    <source>
        <dbReference type="EMBL" id="MBV0932568.1"/>
    </source>
</evidence>
<feature type="domain" description="Putative DNA-binding" evidence="1">
    <location>
        <begin position="16"/>
        <end position="100"/>
    </location>
</feature>
<feature type="domain" description="NGO1945-like C-terminal" evidence="2">
    <location>
        <begin position="155"/>
        <end position="250"/>
    </location>
</feature>
<dbReference type="InterPro" id="IPR018640">
    <property type="entry name" value="DUF2063"/>
</dbReference>
<dbReference type="EMBL" id="JAHQZT010000004">
    <property type="protein sequence ID" value="MBV0932568.1"/>
    <property type="molecule type" value="Genomic_DNA"/>
</dbReference>
<sequence length="274" mass="31041">MTAAEPETVPEAAFIQRQRRFADQIRNPDQPLPAGIDARRMHVYVELFFNNISGFLAGAFPVYRSLCTDAIWQAEVRRFMREYAASSPLFRDLALAYRQYVDNLRAPQPEDPPFLGELLHYEWVELALDIAEDDPFSAADPVCAAQLLNEHPHLSPLAWPLRYDWPVHQISPDFCPDTPPPQPTWLLVYRNRADAVRFMELNALSARLLALLQVQPVLTGLEALQQLAAEQPDLPDEAVLQHGLALLQQFWQDDILLGTTPVPPTHPDRIPRGG</sequence>
<comment type="caution">
    <text evidence="3">The sequence shown here is derived from an EMBL/GenBank/DDBJ whole genome shotgun (WGS) entry which is preliminary data.</text>
</comment>
<evidence type="ECO:0000313" key="4">
    <source>
        <dbReference type="Proteomes" id="UP000755551"/>
    </source>
</evidence>
<reference evidence="3 4" key="1">
    <citation type="submission" date="2021-06" db="EMBL/GenBank/DDBJ databases">
        <title>Bacterium isolated from marine sediment.</title>
        <authorList>
            <person name="Zhu K.-L."/>
            <person name="Du Z.-J."/>
            <person name="Liang Q.-Y."/>
        </authorList>
    </citation>
    <scope>NUCLEOTIDE SEQUENCE [LARGE SCALE GENOMIC DNA]</scope>
    <source>
        <strain evidence="3 4">A346</strain>
    </source>
</reference>
<accession>A0ABS6M8G1</accession>
<keyword evidence="4" id="KW-1185">Reference proteome</keyword>
<protein>
    <submittedName>
        <fullName evidence="3">DNA-binding domain-containing protein</fullName>
    </submittedName>
</protein>
<proteinExistence type="predicted"/>
<dbReference type="Pfam" id="PF09836">
    <property type="entry name" value="DUF2063"/>
    <property type="match status" value="1"/>
</dbReference>
<evidence type="ECO:0000259" key="2">
    <source>
        <dbReference type="Pfam" id="PF22106"/>
    </source>
</evidence>
<name>A0ABS6M8G1_9GAMM</name>
<gene>
    <name evidence="3" type="ORF">KTN04_04370</name>
</gene>
<keyword evidence="3" id="KW-0238">DNA-binding</keyword>
<dbReference type="RefSeq" id="WP_217333986.1">
    <property type="nucleotide sequence ID" value="NZ_JAHQZT010000004.1"/>
</dbReference>
<dbReference type="GO" id="GO:0003677">
    <property type="term" value="F:DNA binding"/>
    <property type="evidence" value="ECO:0007669"/>
    <property type="project" value="UniProtKB-KW"/>
</dbReference>
<dbReference type="InterPro" id="IPR054098">
    <property type="entry name" value="NGO1945-like_C"/>
</dbReference>
<dbReference type="Proteomes" id="UP000755551">
    <property type="component" value="Unassembled WGS sequence"/>
</dbReference>
<evidence type="ECO:0000259" key="1">
    <source>
        <dbReference type="Pfam" id="PF09836"/>
    </source>
</evidence>
<dbReference type="Pfam" id="PF22106">
    <property type="entry name" value="NGO1945_C"/>
    <property type="match status" value="1"/>
</dbReference>
<organism evidence="3 4">
    <name type="scientific">Marinobacterium weihaiense</name>
    <dbReference type="NCBI Taxonomy" id="2851016"/>
    <lineage>
        <taxon>Bacteria</taxon>
        <taxon>Pseudomonadati</taxon>
        <taxon>Pseudomonadota</taxon>
        <taxon>Gammaproteobacteria</taxon>
        <taxon>Oceanospirillales</taxon>
        <taxon>Oceanospirillaceae</taxon>
        <taxon>Marinobacterium</taxon>
    </lineage>
</organism>